<dbReference type="GO" id="GO:0005739">
    <property type="term" value="C:mitochondrion"/>
    <property type="evidence" value="ECO:0007669"/>
    <property type="project" value="UniProtKB-ARBA"/>
</dbReference>
<keyword evidence="6 10" id="KW-0648">Protein biosynthesis</keyword>
<dbReference type="SUPFAM" id="SSF47323">
    <property type="entry name" value="Anticodon-binding domain of a subclass of class I aminoacyl-tRNA synthetases"/>
    <property type="match status" value="1"/>
</dbReference>
<dbReference type="OrthoDB" id="24670at2759"/>
<proteinExistence type="inferred from homology"/>
<dbReference type="PANTHER" id="PTHR43326:SF1">
    <property type="entry name" value="METHIONINE--TRNA LIGASE, MITOCHONDRIAL"/>
    <property type="match status" value="1"/>
</dbReference>
<evidence type="ECO:0000256" key="8">
    <source>
        <dbReference type="ARBA" id="ARBA00047364"/>
    </source>
</evidence>
<keyword evidence="4 10" id="KW-0547">Nucleotide-binding</keyword>
<dbReference type="FunFam" id="2.170.220.10:FF:000001">
    <property type="entry name" value="methionine--tRNA ligase, mitochondrial"/>
    <property type="match status" value="1"/>
</dbReference>
<evidence type="ECO:0000256" key="10">
    <source>
        <dbReference type="RuleBase" id="RU363039"/>
    </source>
</evidence>
<protein>
    <recommendedName>
        <fullName evidence="9">Probable methionine--tRNA ligase, mitochondrial</fullName>
        <ecNumber evidence="2">6.1.1.10</ecNumber>
    </recommendedName>
</protein>
<dbReference type="GO" id="GO:0004825">
    <property type="term" value="F:methionine-tRNA ligase activity"/>
    <property type="evidence" value="ECO:0007669"/>
    <property type="project" value="UniProtKB-EC"/>
</dbReference>
<dbReference type="Proteomes" id="UP000700596">
    <property type="component" value="Unassembled WGS sequence"/>
</dbReference>
<feature type="domain" description="Methionyl/Leucyl tRNA synthetase" evidence="11">
    <location>
        <begin position="49"/>
        <end position="415"/>
    </location>
</feature>
<sequence length="582" mass="65580">MSLRVLNRAAYAIKGTAGRLPRSIVPTAVVRLSGKRHFSFPVPEPEKPYYVTTPIFYVNAAPHVGHLYTMFLTDVLKRWHQLKGQQAVLSTGTDEHGLKVQKAAAKAGIEPKLFCDRGAAIFKELARKADIANDHFVRTTDKEHKDAVEYAWFLLREKDYIYTSKHEGWYSVTDEAFYPQSAVQLYLDPSTGKKIMASIETGSEVEWSSEQNYHFRLSAFREPLLEFYKENPTWIAPEHRMKEVVQAVESGLEDLSVSRPSDRLTWGIRVPDDDTQTIYVWLDALLNYATKAGYPWQPGREFAGGWPADCHVIGKDIVRFHCIYWPAFLMALDLPLPKSILTHAHWTLGGSKMSKSTGRVVDPFHALDRFGSDVLRFYMVHDGGIVDDAGYDNMRISNMYTKFMNQSFGNMVTRVTRGKKWSVRGAVERAGSLPISEWEDGPGSRFYKNSISSFPAKVDAAFEANNPREAAYLIADFVRGANSYFQASSPWSKVLSFGPGEPGDEVDKIIYTAAEALRLTGIMLQPFMPNKAKSLLDQLGVSESRRTFEFCSFGRDLEYGVPMVTLGKGMEGILFPPLPIEE</sequence>
<evidence type="ECO:0000256" key="3">
    <source>
        <dbReference type="ARBA" id="ARBA00022598"/>
    </source>
</evidence>
<evidence type="ECO:0000256" key="7">
    <source>
        <dbReference type="ARBA" id="ARBA00023146"/>
    </source>
</evidence>
<evidence type="ECO:0000259" key="11">
    <source>
        <dbReference type="Pfam" id="PF09334"/>
    </source>
</evidence>
<comment type="catalytic activity">
    <reaction evidence="8">
        <text>tRNA(Met) + L-methionine + ATP = L-methionyl-tRNA(Met) + AMP + diphosphate</text>
        <dbReference type="Rhea" id="RHEA:13481"/>
        <dbReference type="Rhea" id="RHEA-COMP:9667"/>
        <dbReference type="Rhea" id="RHEA-COMP:9698"/>
        <dbReference type="ChEBI" id="CHEBI:30616"/>
        <dbReference type="ChEBI" id="CHEBI:33019"/>
        <dbReference type="ChEBI" id="CHEBI:57844"/>
        <dbReference type="ChEBI" id="CHEBI:78442"/>
        <dbReference type="ChEBI" id="CHEBI:78530"/>
        <dbReference type="ChEBI" id="CHEBI:456215"/>
        <dbReference type="EC" id="6.1.1.10"/>
    </reaction>
</comment>
<dbReference type="GO" id="GO:0006431">
    <property type="term" value="P:methionyl-tRNA aminoacylation"/>
    <property type="evidence" value="ECO:0007669"/>
    <property type="project" value="InterPro"/>
</dbReference>
<dbReference type="InterPro" id="IPR014758">
    <property type="entry name" value="Met-tRNA_synth"/>
</dbReference>
<keyword evidence="13" id="KW-1185">Reference proteome</keyword>
<dbReference type="InterPro" id="IPR033911">
    <property type="entry name" value="MetRS_core"/>
</dbReference>
<evidence type="ECO:0000256" key="6">
    <source>
        <dbReference type="ARBA" id="ARBA00022917"/>
    </source>
</evidence>
<dbReference type="Gene3D" id="2.170.220.10">
    <property type="match status" value="1"/>
</dbReference>
<dbReference type="InterPro" id="IPR014729">
    <property type="entry name" value="Rossmann-like_a/b/a_fold"/>
</dbReference>
<dbReference type="PANTHER" id="PTHR43326">
    <property type="entry name" value="METHIONYL-TRNA SYNTHETASE"/>
    <property type="match status" value="1"/>
</dbReference>
<comment type="caution">
    <text evidence="12">The sequence shown here is derived from an EMBL/GenBank/DDBJ whole genome shotgun (WGS) entry which is preliminary data.</text>
</comment>
<dbReference type="NCBIfam" id="TIGR00398">
    <property type="entry name" value="metG"/>
    <property type="match status" value="1"/>
</dbReference>
<evidence type="ECO:0000256" key="2">
    <source>
        <dbReference type="ARBA" id="ARBA00012838"/>
    </source>
</evidence>
<dbReference type="PRINTS" id="PR01041">
    <property type="entry name" value="TRNASYNTHMET"/>
</dbReference>
<keyword evidence="7 10" id="KW-0030">Aminoacyl-tRNA synthetase</keyword>
<dbReference type="Gene3D" id="3.40.50.620">
    <property type="entry name" value="HUPs"/>
    <property type="match status" value="1"/>
</dbReference>
<dbReference type="GO" id="GO:0005524">
    <property type="term" value="F:ATP binding"/>
    <property type="evidence" value="ECO:0007669"/>
    <property type="project" value="UniProtKB-KW"/>
</dbReference>
<evidence type="ECO:0000256" key="1">
    <source>
        <dbReference type="ARBA" id="ARBA00005594"/>
    </source>
</evidence>
<dbReference type="EC" id="6.1.1.10" evidence="2"/>
<evidence type="ECO:0000256" key="9">
    <source>
        <dbReference type="ARBA" id="ARBA00068817"/>
    </source>
</evidence>
<dbReference type="InterPro" id="IPR015413">
    <property type="entry name" value="Methionyl/Leucyl_tRNA_Synth"/>
</dbReference>
<dbReference type="Pfam" id="PF09334">
    <property type="entry name" value="tRNA-synt_1g"/>
    <property type="match status" value="1"/>
</dbReference>
<dbReference type="InterPro" id="IPR023457">
    <property type="entry name" value="Met-tRNA_synth_2"/>
</dbReference>
<name>A0A9P9E7W4_9PLEO</name>
<dbReference type="Gene3D" id="1.10.730.10">
    <property type="entry name" value="Isoleucyl-tRNA Synthetase, Domain 1"/>
    <property type="match status" value="1"/>
</dbReference>
<accession>A0A9P9E7W4</accession>
<dbReference type="InterPro" id="IPR009080">
    <property type="entry name" value="tRNAsynth_Ia_anticodon-bd"/>
</dbReference>
<gene>
    <name evidence="12" type="ORF">B0J11DRAFT_521669</name>
</gene>
<comment type="similarity">
    <text evidence="1 10">Belongs to the class-I aminoacyl-tRNA synthetase family.</text>
</comment>
<dbReference type="SUPFAM" id="SSF52374">
    <property type="entry name" value="Nucleotidylyl transferase"/>
    <property type="match status" value="1"/>
</dbReference>
<evidence type="ECO:0000313" key="12">
    <source>
        <dbReference type="EMBL" id="KAH7132427.1"/>
    </source>
</evidence>
<evidence type="ECO:0000313" key="13">
    <source>
        <dbReference type="Proteomes" id="UP000700596"/>
    </source>
</evidence>
<evidence type="ECO:0000256" key="5">
    <source>
        <dbReference type="ARBA" id="ARBA00022840"/>
    </source>
</evidence>
<organism evidence="12 13">
    <name type="scientific">Dendryphion nanum</name>
    <dbReference type="NCBI Taxonomy" id="256645"/>
    <lineage>
        <taxon>Eukaryota</taxon>
        <taxon>Fungi</taxon>
        <taxon>Dikarya</taxon>
        <taxon>Ascomycota</taxon>
        <taxon>Pezizomycotina</taxon>
        <taxon>Dothideomycetes</taxon>
        <taxon>Pleosporomycetidae</taxon>
        <taxon>Pleosporales</taxon>
        <taxon>Torulaceae</taxon>
        <taxon>Dendryphion</taxon>
    </lineage>
</organism>
<reference evidence="12" key="1">
    <citation type="journal article" date="2021" name="Nat. Commun.">
        <title>Genetic determinants of endophytism in the Arabidopsis root mycobiome.</title>
        <authorList>
            <person name="Mesny F."/>
            <person name="Miyauchi S."/>
            <person name="Thiergart T."/>
            <person name="Pickel B."/>
            <person name="Atanasova L."/>
            <person name="Karlsson M."/>
            <person name="Huettel B."/>
            <person name="Barry K.W."/>
            <person name="Haridas S."/>
            <person name="Chen C."/>
            <person name="Bauer D."/>
            <person name="Andreopoulos W."/>
            <person name="Pangilinan J."/>
            <person name="LaButti K."/>
            <person name="Riley R."/>
            <person name="Lipzen A."/>
            <person name="Clum A."/>
            <person name="Drula E."/>
            <person name="Henrissat B."/>
            <person name="Kohler A."/>
            <person name="Grigoriev I.V."/>
            <person name="Martin F.M."/>
            <person name="Hacquard S."/>
        </authorList>
    </citation>
    <scope>NUCLEOTIDE SEQUENCE</scope>
    <source>
        <strain evidence="12">MPI-CAGE-CH-0243</strain>
    </source>
</reference>
<dbReference type="EMBL" id="JAGMWT010000003">
    <property type="protein sequence ID" value="KAH7132427.1"/>
    <property type="molecule type" value="Genomic_DNA"/>
</dbReference>
<evidence type="ECO:0000256" key="4">
    <source>
        <dbReference type="ARBA" id="ARBA00022741"/>
    </source>
</evidence>
<dbReference type="AlphaFoldDB" id="A0A9P9E7W4"/>
<keyword evidence="3 10" id="KW-0436">Ligase</keyword>
<dbReference type="CDD" id="cd00814">
    <property type="entry name" value="MetRS_core"/>
    <property type="match status" value="1"/>
</dbReference>
<keyword evidence="5 10" id="KW-0067">ATP-binding</keyword>